<dbReference type="Proteomes" id="UP001642484">
    <property type="component" value="Unassembled WGS sequence"/>
</dbReference>
<gene>
    <name evidence="4" type="ORF">CCMP2556_LOCUS27168</name>
</gene>
<dbReference type="PANTHER" id="PTHR21549:SF1">
    <property type="entry name" value="COILED-COIL DOMAIN-CONTAINING PROTEIN 148"/>
    <property type="match status" value="1"/>
</dbReference>
<evidence type="ECO:0008006" key="6">
    <source>
        <dbReference type="Google" id="ProtNLM"/>
    </source>
</evidence>
<sequence length="551" mass="64438">MPKVSLQSARARESDILEKLGKVQQAAQSHKQQTKLNQQRHEWIEQARGLAREARRLEGDLKDAALELGIWPEDEEELHSKAEVWLQVSGLRELVLQLSRRDPQRLRENPQQALQLQDALSSVAMAVRSPYWSAQASALEEDCASLRSKLRCELDALNDSRNSGAVEDRCDLSDEEDNLLQDIGDGEEDYRKELEDINVQVATSLTELEQELQELRRRRAGWDDESHFRFLHIKREFQANRRDLFMERLRLEFPHLKREELQQHEATCDALKYASQRQAAIFRQWRRDRLNLLRQHQQRLQKRLRALEAQQQRLQEMQEIKEKGKLLQGRLQVERQKAQAKREERELEQSEEQQRQQALQAEKEQKLQKRAEVVRQLSRNFNEQRREQQQRDKEDAALREQKEAEERIARMARNARMVEMRRQLDELKRKEVAQKRAALEQEQLERQMALQRALDHLKVEAPRDLQRLHKVPERHTAEAYSDPLVCVTRGPAAGFDEQRLMADARYKLSAALQAAGLYSTKAGQEALARVAAPKPAQPHLVSQVFGGYPNA</sequence>
<dbReference type="EMBL" id="CAXAMN010019446">
    <property type="protein sequence ID" value="CAK9054327.1"/>
    <property type="molecule type" value="Genomic_DNA"/>
</dbReference>
<feature type="region of interest" description="Disordered" evidence="3">
    <location>
        <begin position="342"/>
        <end position="363"/>
    </location>
</feature>
<keyword evidence="5" id="KW-1185">Reference proteome</keyword>
<evidence type="ECO:0000256" key="1">
    <source>
        <dbReference type="ARBA" id="ARBA00023054"/>
    </source>
</evidence>
<dbReference type="InterPro" id="IPR039902">
    <property type="entry name" value="CCDC148/CCDC112"/>
</dbReference>
<evidence type="ECO:0000256" key="3">
    <source>
        <dbReference type="SAM" id="MobiDB-lite"/>
    </source>
</evidence>
<evidence type="ECO:0000256" key="2">
    <source>
        <dbReference type="SAM" id="Coils"/>
    </source>
</evidence>
<reference evidence="4 5" key="1">
    <citation type="submission" date="2024-02" db="EMBL/GenBank/DDBJ databases">
        <authorList>
            <person name="Chen Y."/>
            <person name="Shah S."/>
            <person name="Dougan E. K."/>
            <person name="Thang M."/>
            <person name="Chan C."/>
        </authorList>
    </citation>
    <scope>NUCLEOTIDE SEQUENCE [LARGE SCALE GENOMIC DNA]</scope>
</reference>
<keyword evidence="1 2" id="KW-0175">Coiled coil</keyword>
<feature type="compositionally biased region" description="Basic and acidic residues" evidence="3">
    <location>
        <begin position="342"/>
        <end position="354"/>
    </location>
</feature>
<evidence type="ECO:0000313" key="4">
    <source>
        <dbReference type="EMBL" id="CAK9054327.1"/>
    </source>
</evidence>
<feature type="region of interest" description="Disordered" evidence="3">
    <location>
        <begin position="379"/>
        <end position="402"/>
    </location>
</feature>
<feature type="compositionally biased region" description="Basic and acidic residues" evidence="3">
    <location>
        <begin position="382"/>
        <end position="402"/>
    </location>
</feature>
<evidence type="ECO:0000313" key="5">
    <source>
        <dbReference type="Proteomes" id="UP001642484"/>
    </source>
</evidence>
<feature type="coiled-coil region" evidence="2">
    <location>
        <begin position="191"/>
        <end position="225"/>
    </location>
</feature>
<accession>A0ABP0MS62</accession>
<comment type="caution">
    <text evidence="4">The sequence shown here is derived from an EMBL/GenBank/DDBJ whole genome shotgun (WGS) entry which is preliminary data.</text>
</comment>
<name>A0ABP0MS62_9DINO</name>
<proteinExistence type="predicted"/>
<protein>
    <recommendedName>
        <fullName evidence="6">Coiled-coil domain-containing protein 148</fullName>
    </recommendedName>
</protein>
<organism evidence="4 5">
    <name type="scientific">Durusdinium trenchii</name>
    <dbReference type="NCBI Taxonomy" id="1381693"/>
    <lineage>
        <taxon>Eukaryota</taxon>
        <taxon>Sar</taxon>
        <taxon>Alveolata</taxon>
        <taxon>Dinophyceae</taxon>
        <taxon>Suessiales</taxon>
        <taxon>Symbiodiniaceae</taxon>
        <taxon>Durusdinium</taxon>
    </lineage>
</organism>
<dbReference type="PANTHER" id="PTHR21549">
    <property type="entry name" value="MUTATED IN BLADDER CANCER 1"/>
    <property type="match status" value="1"/>
</dbReference>